<keyword evidence="7" id="KW-1185">Reference proteome</keyword>
<dbReference type="PANTHER" id="PTHR46600:SF11">
    <property type="entry name" value="THAP DOMAIN-CONTAINING PROTEIN 10"/>
    <property type="match status" value="1"/>
</dbReference>
<keyword evidence="3" id="KW-0862">Zinc</keyword>
<keyword evidence="2 5" id="KW-0863">Zinc-finger</keyword>
<dbReference type="PANTHER" id="PTHR46600">
    <property type="entry name" value="THAP DOMAIN-CONTAINING"/>
    <property type="match status" value="1"/>
</dbReference>
<dbReference type="InterPro" id="IPR006612">
    <property type="entry name" value="THAP_Znf"/>
</dbReference>
<keyword evidence="4 5" id="KW-0238">DNA-binding</keyword>
<dbReference type="OrthoDB" id="7331812at2759"/>
<dbReference type="GeneID" id="111358917"/>
<dbReference type="SMART" id="SM00980">
    <property type="entry name" value="THAP"/>
    <property type="match status" value="1"/>
</dbReference>
<dbReference type="AlphaFoldDB" id="A0A9J7EGH8"/>
<proteinExistence type="predicted"/>
<keyword evidence="1" id="KW-0479">Metal-binding</keyword>
<evidence type="ECO:0000256" key="3">
    <source>
        <dbReference type="ARBA" id="ARBA00022833"/>
    </source>
</evidence>
<dbReference type="Proteomes" id="UP000301870">
    <property type="component" value="Chromosome 28"/>
</dbReference>
<dbReference type="KEGG" id="sliu:111358917"/>
<sequence>MPRCVVSNCDGSGVHRIPKDEKMCQLWLKAIRRKNFIPTKDTRLCRKHFLESDYQKVSIYTGVEHQHKYLKKGTVPSVFSWDTQPLSKKAKAREKRLEAHSRKITQLVDGPSTSQCCEDAVTDEEDDDVYLIVSQHDAEFEINFDFPKNNLLSCGTSNRLLSTEQDIT</sequence>
<gene>
    <name evidence="8" type="primary">LOC111358917</name>
</gene>
<accession>A0A9J7EGH8</accession>
<evidence type="ECO:0000256" key="5">
    <source>
        <dbReference type="PROSITE-ProRule" id="PRU00309"/>
    </source>
</evidence>
<evidence type="ECO:0000313" key="7">
    <source>
        <dbReference type="Proteomes" id="UP000301870"/>
    </source>
</evidence>
<name>A0A9J7EGH8_SPOLT</name>
<dbReference type="PROSITE" id="PS50950">
    <property type="entry name" value="ZF_THAP"/>
    <property type="match status" value="1"/>
</dbReference>
<dbReference type="SUPFAM" id="SSF57716">
    <property type="entry name" value="Glucocorticoid receptor-like (DNA-binding domain)"/>
    <property type="match status" value="1"/>
</dbReference>
<dbReference type="InterPro" id="IPR038441">
    <property type="entry name" value="THAP_Znf_sf"/>
</dbReference>
<evidence type="ECO:0000256" key="2">
    <source>
        <dbReference type="ARBA" id="ARBA00022771"/>
    </source>
</evidence>
<dbReference type="SMART" id="SM00692">
    <property type="entry name" value="DM3"/>
    <property type="match status" value="1"/>
</dbReference>
<organism evidence="7 8">
    <name type="scientific">Spodoptera litura</name>
    <name type="common">Asian cotton leafworm</name>
    <dbReference type="NCBI Taxonomy" id="69820"/>
    <lineage>
        <taxon>Eukaryota</taxon>
        <taxon>Metazoa</taxon>
        <taxon>Ecdysozoa</taxon>
        <taxon>Arthropoda</taxon>
        <taxon>Hexapoda</taxon>
        <taxon>Insecta</taxon>
        <taxon>Pterygota</taxon>
        <taxon>Neoptera</taxon>
        <taxon>Endopterygota</taxon>
        <taxon>Lepidoptera</taxon>
        <taxon>Glossata</taxon>
        <taxon>Ditrysia</taxon>
        <taxon>Noctuoidea</taxon>
        <taxon>Noctuidae</taxon>
        <taxon>Amphipyrinae</taxon>
        <taxon>Spodoptera</taxon>
    </lineage>
</organism>
<dbReference type="InterPro" id="IPR026516">
    <property type="entry name" value="THAP1/10"/>
</dbReference>
<evidence type="ECO:0000313" key="8">
    <source>
        <dbReference type="RefSeq" id="XP_022830078.1"/>
    </source>
</evidence>
<dbReference type="GO" id="GO:0008270">
    <property type="term" value="F:zinc ion binding"/>
    <property type="evidence" value="ECO:0007669"/>
    <property type="project" value="UniProtKB-KW"/>
</dbReference>
<evidence type="ECO:0000256" key="1">
    <source>
        <dbReference type="ARBA" id="ARBA00022723"/>
    </source>
</evidence>
<dbReference type="RefSeq" id="XP_022830078.1">
    <property type="nucleotide sequence ID" value="XM_022974310.1"/>
</dbReference>
<dbReference type="Gene3D" id="6.20.210.20">
    <property type="entry name" value="THAP domain"/>
    <property type="match status" value="1"/>
</dbReference>
<evidence type="ECO:0000256" key="4">
    <source>
        <dbReference type="ARBA" id="ARBA00023125"/>
    </source>
</evidence>
<evidence type="ECO:0000259" key="6">
    <source>
        <dbReference type="PROSITE" id="PS50950"/>
    </source>
</evidence>
<feature type="domain" description="THAP-type" evidence="6">
    <location>
        <begin position="1"/>
        <end position="79"/>
    </location>
</feature>
<reference evidence="8" key="1">
    <citation type="submission" date="2025-08" db="UniProtKB">
        <authorList>
            <consortium name="RefSeq"/>
        </authorList>
    </citation>
    <scope>IDENTIFICATION</scope>
    <source>
        <strain evidence="8">Ishihara</strain>
        <tissue evidence="8">Whole body</tissue>
    </source>
</reference>
<protein>
    <submittedName>
        <fullName evidence="8">THAP domain-containing protein 4-like</fullName>
    </submittedName>
</protein>
<dbReference type="Pfam" id="PF05485">
    <property type="entry name" value="THAP"/>
    <property type="match status" value="1"/>
</dbReference>
<dbReference type="GO" id="GO:0043565">
    <property type="term" value="F:sequence-specific DNA binding"/>
    <property type="evidence" value="ECO:0007669"/>
    <property type="project" value="InterPro"/>
</dbReference>